<keyword evidence="5" id="KW-0408">Iron</keyword>
<dbReference type="GO" id="GO:0009055">
    <property type="term" value="F:electron transfer activity"/>
    <property type="evidence" value="ECO:0007669"/>
    <property type="project" value="InterPro"/>
</dbReference>
<feature type="domain" description="Class III cytochrome C" evidence="6">
    <location>
        <begin position="476"/>
        <end position="549"/>
    </location>
</feature>
<keyword evidence="3" id="KW-0479">Metal-binding</keyword>
<dbReference type="Pfam" id="PF02085">
    <property type="entry name" value="Cytochrom_CIII"/>
    <property type="match status" value="4"/>
</dbReference>
<dbReference type="STRING" id="1519643.SAMN06295933_1972"/>
<dbReference type="Gene3D" id="3.90.10.10">
    <property type="entry name" value="Cytochrome C3"/>
    <property type="match status" value="4"/>
</dbReference>
<dbReference type="EMBL" id="FWZU01000003">
    <property type="protein sequence ID" value="SMF16526.1"/>
    <property type="molecule type" value="Genomic_DNA"/>
</dbReference>
<name>A0A1X7DKA3_9BACT</name>
<dbReference type="InterPro" id="IPR020942">
    <property type="entry name" value="Cyt_c_III_dom"/>
</dbReference>
<dbReference type="GO" id="GO:0020037">
    <property type="term" value="F:heme binding"/>
    <property type="evidence" value="ECO:0007669"/>
    <property type="project" value="InterPro"/>
</dbReference>
<evidence type="ECO:0000256" key="3">
    <source>
        <dbReference type="ARBA" id="ARBA00022723"/>
    </source>
</evidence>
<proteinExistence type="predicted"/>
<dbReference type="NCBIfam" id="NF045713">
    <property type="entry name" value="CxxCH_16_HmcA"/>
    <property type="match status" value="1"/>
</dbReference>
<feature type="domain" description="Class III cytochrome C" evidence="6">
    <location>
        <begin position="301"/>
        <end position="398"/>
    </location>
</feature>
<evidence type="ECO:0000256" key="4">
    <source>
        <dbReference type="ARBA" id="ARBA00022982"/>
    </source>
</evidence>
<evidence type="ECO:0000256" key="2">
    <source>
        <dbReference type="ARBA" id="ARBA00022617"/>
    </source>
</evidence>
<dbReference type="InterPro" id="IPR054813">
    <property type="entry name" value="HmcA"/>
</dbReference>
<keyword evidence="4" id="KW-0249">Electron transport</keyword>
<sequence length="555" mass="59731">MANGKKLLRLSSLLIILVGVLGFHLEAMSMVGTPQDESNERPDLIMIDTIAAQQKLELPAVVFLHDAHTKALAEQGKDCTACHQKKKDGKTSLKFMRVENGNPDQLKEIYHNGCISCHTKEAAAGKKTGPQVGECRSCHQVDPEVKAEHAAARMDNTLHFRHWDSKIIKNDKGQDTNCGSCHHEYDKATQKLVYVKGQEEGCVTCHTAKPEGDVKTNTSEAFHEQCITCHKDLAAAKAQKYGPVQCAGCHGLAEAADIKADDAKLLKKMGGTLPRLPRKQPDAVLLTAPAPKGTVGNEAAKGEMIPVAFNHKAHENVTDSCASCHHKTLKKSCSECHTDRGSKEGGFVSLDQAMHNPDSARSCVGCHAIKQKDPNCAGCHELMPKAALKSKESCVVCHNGPKGDTNPATLDASAKAELAADLISERPTSPTMLDTADIPEFVTINALENEYKASKLPHRKIILTLVKNIKSSPLANSFHNSPLTVCASCHHNSPASKTPPSCASCHANASVKEIDGRPALKAAYHGQCMTCHKSMKLTKPASTDCSSCHEPKKNG</sequence>
<evidence type="ECO:0000256" key="5">
    <source>
        <dbReference type="ARBA" id="ARBA00023004"/>
    </source>
</evidence>
<organism evidence="7 8">
    <name type="scientific">Desulfovibrio gilichinskyi</name>
    <dbReference type="NCBI Taxonomy" id="1519643"/>
    <lineage>
        <taxon>Bacteria</taxon>
        <taxon>Pseudomonadati</taxon>
        <taxon>Thermodesulfobacteriota</taxon>
        <taxon>Desulfovibrionia</taxon>
        <taxon>Desulfovibrionales</taxon>
        <taxon>Desulfovibrionaceae</taxon>
        <taxon>Desulfovibrio</taxon>
    </lineage>
</organism>
<feature type="domain" description="Class III cytochrome C" evidence="6">
    <location>
        <begin position="49"/>
        <end position="139"/>
    </location>
</feature>
<dbReference type="AlphaFoldDB" id="A0A1X7DKA3"/>
<dbReference type="OrthoDB" id="5427780at2"/>
<keyword evidence="8" id="KW-1185">Reference proteome</keyword>
<evidence type="ECO:0000259" key="6">
    <source>
        <dbReference type="Pfam" id="PF02085"/>
    </source>
</evidence>
<dbReference type="Proteomes" id="UP000192906">
    <property type="component" value="Unassembled WGS sequence"/>
</dbReference>
<evidence type="ECO:0000313" key="8">
    <source>
        <dbReference type="Proteomes" id="UP000192906"/>
    </source>
</evidence>
<evidence type="ECO:0000313" key="7">
    <source>
        <dbReference type="EMBL" id="SMF16526.1"/>
    </source>
</evidence>
<keyword evidence="1" id="KW-0813">Transport</keyword>
<dbReference type="CDD" id="cd08168">
    <property type="entry name" value="Cytochrom_C3"/>
    <property type="match status" value="4"/>
</dbReference>
<dbReference type="InterPro" id="IPR002322">
    <property type="entry name" value="Cyt_c_III"/>
</dbReference>
<reference evidence="8" key="1">
    <citation type="submission" date="2017-04" db="EMBL/GenBank/DDBJ databases">
        <authorList>
            <person name="Varghese N."/>
            <person name="Submissions S."/>
        </authorList>
    </citation>
    <scope>NUCLEOTIDE SEQUENCE [LARGE SCALE GENOMIC DNA]</scope>
    <source>
        <strain evidence="8">K3S</strain>
    </source>
</reference>
<gene>
    <name evidence="7" type="ORF">SAMN06295933_1972</name>
</gene>
<dbReference type="PANTHER" id="PTHR39425:SF1">
    <property type="entry name" value="CYTOCHROME C7-LIKE DOMAIN-CONTAINING PROTEIN"/>
    <property type="match status" value="1"/>
</dbReference>
<dbReference type="RefSeq" id="WP_085101695.1">
    <property type="nucleotide sequence ID" value="NZ_FWZU01000003.1"/>
</dbReference>
<dbReference type="SUPFAM" id="SSF48695">
    <property type="entry name" value="Multiheme cytochromes"/>
    <property type="match status" value="1"/>
</dbReference>
<protein>
    <submittedName>
        <fullName evidence="7">Cytochrome c7</fullName>
    </submittedName>
</protein>
<dbReference type="InterPro" id="IPR036280">
    <property type="entry name" value="Multihaem_cyt_sf"/>
</dbReference>
<dbReference type="PRINTS" id="PR00609">
    <property type="entry name" value="CYTOCHROMEC3"/>
</dbReference>
<evidence type="ECO:0000256" key="1">
    <source>
        <dbReference type="ARBA" id="ARBA00022448"/>
    </source>
</evidence>
<dbReference type="PANTHER" id="PTHR39425">
    <property type="entry name" value="LIPOPROTEIN CYTOCHROME C"/>
    <property type="match status" value="1"/>
</dbReference>
<dbReference type="GO" id="GO:0046872">
    <property type="term" value="F:metal ion binding"/>
    <property type="evidence" value="ECO:0007669"/>
    <property type="project" value="UniProtKB-KW"/>
</dbReference>
<feature type="domain" description="Class III cytochrome C" evidence="6">
    <location>
        <begin position="172"/>
        <end position="250"/>
    </location>
</feature>
<accession>A0A1X7DKA3</accession>
<keyword evidence="2" id="KW-0349">Heme</keyword>